<dbReference type="Gene3D" id="3.30.457.10">
    <property type="entry name" value="Copper amine oxidase-like, N-terminal domain"/>
    <property type="match status" value="1"/>
</dbReference>
<proteinExistence type="predicted"/>
<dbReference type="InterPro" id="IPR012854">
    <property type="entry name" value="Cu_amine_oxidase-like_N"/>
</dbReference>
<accession>A0ABN7RXY2</accession>
<gene>
    <name evidence="2" type="primary">txxe 2501</name>
    <name evidence="2" type="ORF">TXXE_09845</name>
</gene>
<evidence type="ECO:0000313" key="2">
    <source>
        <dbReference type="EMBL" id="CAG5086294.1"/>
    </source>
</evidence>
<name>A0ABN7RXY2_THEXY</name>
<dbReference type="Pfam" id="PF07833">
    <property type="entry name" value="Cu_amine_oxidN1"/>
    <property type="match status" value="1"/>
</dbReference>
<evidence type="ECO:0000259" key="1">
    <source>
        <dbReference type="Pfam" id="PF07833"/>
    </source>
</evidence>
<feature type="domain" description="Copper amine oxidase-like N-terminal" evidence="1">
    <location>
        <begin position="405"/>
        <end position="484"/>
    </location>
</feature>
<dbReference type="InterPro" id="IPR036582">
    <property type="entry name" value="Mao_N_sf"/>
</dbReference>
<evidence type="ECO:0000313" key="3">
    <source>
        <dbReference type="Proteomes" id="UP000681526"/>
    </source>
</evidence>
<protein>
    <submittedName>
        <fullName evidence="2">Copper amine oxidase domain protein</fullName>
    </submittedName>
</protein>
<dbReference type="SUPFAM" id="SSF55383">
    <property type="entry name" value="Copper amine oxidase, domain N"/>
    <property type="match status" value="1"/>
</dbReference>
<sequence length="505" mass="58585">MTPNDSMRPLPPRHRAARRLRKRSAMHKRTIGWFFLGCMLFASMFILLACVVDPLQLYHKPWFYKPVYTTEERYQNAGLAKNYEYETIIIGSSMTENFFPSKVEEAIGGKTMKLSFRGSYVDEQYMAAKLALGTGQVKTVLWGLDYFALKTNINEGQNAFPYYLYDRNFLNDYKYWFNYTHYERLIKGLVRQYRTGHVQGLEGLYNWNFSVKFGEDVTIRHYRKALTEEAIAAKVNEEDPLEVVQGNFNKYVLSLIEAHPDVKFLIYYPPYSILRHVVWRETNPERYEYQLFMKEWMYEQFSRFPNVEVYDFQTEADWSFHLDYYKDMSHHHQDINTWIAQAIGRRDPKYLVTADNVRDFVEELDRQVDEAAVSDDDRLFRVRVFLDDGGGLTPISLGTLMIGNGGNLRVPAKGLAELLGAELEWERETKHLRLTAGDRTFELTVGETTALADGETIELTDPAQLIGGTTFVPLAETAAAFGWEASRTDLGDREFEVVLKAPGQR</sequence>
<dbReference type="EMBL" id="CAJRAY010000043">
    <property type="protein sequence ID" value="CAG5086294.1"/>
    <property type="molecule type" value="Genomic_DNA"/>
</dbReference>
<dbReference type="Proteomes" id="UP000681526">
    <property type="component" value="Unassembled WGS sequence"/>
</dbReference>
<organism evidence="2 3">
    <name type="scientific">Thermobacillus xylanilyticus</name>
    <dbReference type="NCBI Taxonomy" id="76633"/>
    <lineage>
        <taxon>Bacteria</taxon>
        <taxon>Bacillati</taxon>
        <taxon>Bacillota</taxon>
        <taxon>Bacilli</taxon>
        <taxon>Bacillales</taxon>
        <taxon>Paenibacillaceae</taxon>
        <taxon>Thermobacillus</taxon>
    </lineage>
</organism>
<reference evidence="2 3" key="1">
    <citation type="submission" date="2021-04" db="EMBL/GenBank/DDBJ databases">
        <authorList>
            <person name="Rakotoarivonina H."/>
        </authorList>
    </citation>
    <scope>NUCLEOTIDE SEQUENCE [LARGE SCALE GENOMIC DNA]</scope>
    <source>
        <strain evidence="2 3">XE</strain>
    </source>
</reference>
<comment type="caution">
    <text evidence="2">The sequence shown here is derived from an EMBL/GenBank/DDBJ whole genome shotgun (WGS) entry which is preliminary data.</text>
</comment>
<keyword evidence="3" id="KW-1185">Reference proteome</keyword>